<proteinExistence type="predicted"/>
<comment type="caution">
    <text evidence="2">The sequence shown here is derived from an EMBL/GenBank/DDBJ whole genome shotgun (WGS) entry which is preliminary data.</text>
</comment>
<gene>
    <name evidence="2" type="ORF">TPA0910_46730</name>
</gene>
<accession>A0ABQ3U3P6</accession>
<feature type="compositionally biased region" description="Basic and acidic residues" evidence="1">
    <location>
        <begin position="108"/>
        <end position="119"/>
    </location>
</feature>
<protein>
    <recommendedName>
        <fullName evidence="4">Transposase</fullName>
    </recommendedName>
</protein>
<dbReference type="Proteomes" id="UP001054854">
    <property type="component" value="Unassembled WGS sequence"/>
</dbReference>
<reference evidence="2" key="1">
    <citation type="submission" date="2024-05" db="EMBL/GenBank/DDBJ databases">
        <title>Whole genome shotgun sequence of Streptomyces hygroscopicus NBRC 113678.</title>
        <authorList>
            <person name="Komaki H."/>
            <person name="Tamura T."/>
        </authorList>
    </citation>
    <scope>NUCLEOTIDE SEQUENCE</scope>
    <source>
        <strain evidence="2">N11-34</strain>
    </source>
</reference>
<evidence type="ECO:0000256" key="1">
    <source>
        <dbReference type="SAM" id="MobiDB-lite"/>
    </source>
</evidence>
<evidence type="ECO:0000313" key="2">
    <source>
        <dbReference type="EMBL" id="GHJ30240.1"/>
    </source>
</evidence>
<evidence type="ECO:0000313" key="3">
    <source>
        <dbReference type="Proteomes" id="UP001054854"/>
    </source>
</evidence>
<feature type="compositionally biased region" description="Polar residues" evidence="1">
    <location>
        <begin position="147"/>
        <end position="158"/>
    </location>
</feature>
<name>A0ABQ3U3P6_STRHY</name>
<dbReference type="EMBL" id="BNEK01000005">
    <property type="protein sequence ID" value="GHJ30240.1"/>
    <property type="molecule type" value="Genomic_DNA"/>
</dbReference>
<evidence type="ECO:0008006" key="4">
    <source>
        <dbReference type="Google" id="ProtNLM"/>
    </source>
</evidence>
<feature type="region of interest" description="Disordered" evidence="1">
    <location>
        <begin position="106"/>
        <end position="158"/>
    </location>
</feature>
<keyword evidence="3" id="KW-1185">Reference proteome</keyword>
<organism evidence="2 3">
    <name type="scientific">Streptomyces hygroscopicus</name>
    <dbReference type="NCBI Taxonomy" id="1912"/>
    <lineage>
        <taxon>Bacteria</taxon>
        <taxon>Bacillati</taxon>
        <taxon>Actinomycetota</taxon>
        <taxon>Actinomycetes</taxon>
        <taxon>Kitasatosporales</taxon>
        <taxon>Streptomycetaceae</taxon>
        <taxon>Streptomyces</taxon>
        <taxon>Streptomyces violaceusniger group</taxon>
    </lineage>
</organism>
<feature type="region of interest" description="Disordered" evidence="1">
    <location>
        <begin position="57"/>
        <end position="86"/>
    </location>
</feature>
<sequence>MRSATGWQGTRLTAHFYEAPGKWDQTIYHHTHLPPSRANALRSRWISSLGVRSGVAGDAAHRGAGRGRRQAVAGAHPGGGRGPGRAWRAREVRLVAGLRRLATADWPEIGHRSPQETGHRPAVGPPQTHRGAGPNPPPLEIRRDRTSPATSQISLGWA</sequence>